<dbReference type="CDD" id="cd04301">
    <property type="entry name" value="NAT_SF"/>
    <property type="match status" value="1"/>
</dbReference>
<sequence length="176" mass="20875">MEHIRLTDASHRLFEKAWALYEQAFPLEERRPLPWQAEVMAHVDYHFELILQNEELVGILLWWGFEDVRFLEHFATAPALRGKGYGSRMLLDFLNRDARPVLLEVEPPESEVNRRRITFYEQTGFCLNQHFYQQPPYHQGQQPLTLLLMSYPNPITAEETATFVRLHHPLIYRTGL</sequence>
<evidence type="ECO:0000313" key="2">
    <source>
        <dbReference type="EMBL" id="SFU67092.1"/>
    </source>
</evidence>
<evidence type="ECO:0000259" key="1">
    <source>
        <dbReference type="PROSITE" id="PS51186"/>
    </source>
</evidence>
<dbReference type="EMBL" id="FPCA01000002">
    <property type="protein sequence ID" value="SFU67092.1"/>
    <property type="molecule type" value="Genomic_DNA"/>
</dbReference>
<gene>
    <name evidence="2" type="ORF">SAMN04487941_1859</name>
</gene>
<accession>A0A1I7I2C2</accession>
<dbReference type="OrthoDB" id="9127144at2"/>
<feature type="domain" description="N-acetyltransferase" evidence="1">
    <location>
        <begin position="4"/>
        <end position="154"/>
    </location>
</feature>
<keyword evidence="2" id="KW-0808">Transferase</keyword>
<protein>
    <submittedName>
        <fullName evidence="2">Acetyltransferase (GNAT) domain-containing protein</fullName>
    </submittedName>
</protein>
<dbReference type="AlphaFoldDB" id="A0A1I7I2C2"/>
<dbReference type="GO" id="GO:0016747">
    <property type="term" value="F:acyltransferase activity, transferring groups other than amino-acyl groups"/>
    <property type="evidence" value="ECO:0007669"/>
    <property type="project" value="InterPro"/>
</dbReference>
<dbReference type="InterPro" id="IPR016181">
    <property type="entry name" value="Acyl_CoA_acyltransferase"/>
</dbReference>
<dbReference type="STRING" id="388950.GCA_001611675_01684"/>
<name>A0A1I7I2C2_9BACT</name>
<keyword evidence="3" id="KW-1185">Reference proteome</keyword>
<dbReference type="InterPro" id="IPR000182">
    <property type="entry name" value="GNAT_dom"/>
</dbReference>
<dbReference type="SUPFAM" id="SSF55729">
    <property type="entry name" value="Acyl-CoA N-acyltransferases (Nat)"/>
    <property type="match status" value="1"/>
</dbReference>
<evidence type="ECO:0000313" key="3">
    <source>
        <dbReference type="Proteomes" id="UP000182491"/>
    </source>
</evidence>
<dbReference type="Proteomes" id="UP000182491">
    <property type="component" value="Unassembled WGS sequence"/>
</dbReference>
<reference evidence="3" key="1">
    <citation type="submission" date="2016-10" db="EMBL/GenBank/DDBJ databases">
        <authorList>
            <person name="Varghese N."/>
        </authorList>
    </citation>
    <scope>NUCLEOTIDE SEQUENCE [LARGE SCALE GENOMIC DNA]</scope>
    <source>
        <strain evidence="3">DSM 18820</strain>
    </source>
</reference>
<dbReference type="RefSeq" id="WP_068837727.1">
    <property type="nucleotide sequence ID" value="NZ_BMXC01000002.1"/>
</dbReference>
<dbReference type="Pfam" id="PF13508">
    <property type="entry name" value="Acetyltransf_7"/>
    <property type="match status" value="1"/>
</dbReference>
<organism evidence="2 3">
    <name type="scientific">Pontibacter akesuensis</name>
    <dbReference type="NCBI Taxonomy" id="388950"/>
    <lineage>
        <taxon>Bacteria</taxon>
        <taxon>Pseudomonadati</taxon>
        <taxon>Bacteroidota</taxon>
        <taxon>Cytophagia</taxon>
        <taxon>Cytophagales</taxon>
        <taxon>Hymenobacteraceae</taxon>
        <taxon>Pontibacter</taxon>
    </lineage>
</organism>
<proteinExistence type="predicted"/>
<dbReference type="Gene3D" id="3.40.630.30">
    <property type="match status" value="1"/>
</dbReference>
<dbReference type="PROSITE" id="PS51186">
    <property type="entry name" value="GNAT"/>
    <property type="match status" value="1"/>
</dbReference>